<dbReference type="STRING" id="33097.A0A150GCQ3"/>
<dbReference type="SUPFAM" id="SSF53300">
    <property type="entry name" value="vWA-like"/>
    <property type="match status" value="1"/>
</dbReference>
<evidence type="ECO:0000256" key="1">
    <source>
        <dbReference type="RuleBase" id="RU365030"/>
    </source>
</evidence>
<feature type="domain" description="Sec23/Sec24 trunk" evidence="3">
    <location>
        <begin position="62"/>
        <end position="339"/>
    </location>
</feature>
<sequence length="896" mass="92708">MNVYCKTNLAKGVWKCNLCGTVNINREQLPTTDIQAYPELFSEGVEYVCRLPDGHPVLQQLPGHVVFAVDTTMDPGDLQGAKEALLSVLSSPSLPPTTRISLVTFDGCVAVHNLGTRRCAHVLPLPGAASGAAPGRVAAAAVSPAGELQATVQLLLNRHCAATVAARSPAAVAQQEGASSSCSGAANLLVGELRECSSRLPKVLASLRTVQMDAPVRERARHMCTAMEAALSLIAAHAGIDLSRQHCLYGCRVVVLTGGPATRGPGAVPLELLDQAVTEKGRGPENRTVAAALDSGVAIGSAAGKMGVPIDIFTCTVTGINAPLLTAIAHGSGGELMPQLNAQHHHHQLQRWSPEDPNGAPADAKDADARAGGGPTGGFVGKLLAKQLSVALTRRFGVEGYLDCFCSEGLRPLQWLGPLDTIRADHAYGLLPGSAGDGPSSAAGTEALSTAAAQGKAPVLAWAPDALGRGPFYLSPAACAVSAVEVGRGASLRLEVTHDLDDIPALVLQVVFQYVETSGSSQLYRVTRVVTRKIQVVESRGEFLRSVNPTAAAALLGKQAALEAKKAGAFRDCRRAEEARYAVGAALGLVGARCGEEVKAGRGLLGFGARKLRQWPPELMPLAYALYHFQRGPTLGPPSPPAPGTHPPSAHAHLHALWDSDARLAGLNALLWSSWGSAYRIMSPKLYALLPGSGGGSEGGGVQLAALPCVSLAAVMARAVPLVLDVGTAVLVSNTEEPQQRYGTAGSGVHDHCSGSLSAPLLEAAFQAMGLGALPPAEDDVAARAAHMRRFPVPSVALLPGAQEGAGALAARLIPVHRDGYEEQTMQHPQLRQLGRDVAAQLSKQLLEGAAAAAAASASAAAAAGLPLKQAKQAVAGALSFVEWCRSLNVQPFPTL</sequence>
<dbReference type="GO" id="GO:0005789">
    <property type="term" value="C:endoplasmic reticulum membrane"/>
    <property type="evidence" value="ECO:0007669"/>
    <property type="project" value="UniProtKB-SubCell"/>
</dbReference>
<evidence type="ECO:0000313" key="4">
    <source>
        <dbReference type="EMBL" id="KXZ47553.1"/>
    </source>
</evidence>
<dbReference type="Pfam" id="PF04811">
    <property type="entry name" value="Sec23_trunk"/>
    <property type="match status" value="1"/>
</dbReference>
<dbReference type="InterPro" id="IPR036174">
    <property type="entry name" value="Znf_Sec23_Sec24_sf"/>
</dbReference>
<keyword evidence="1" id="KW-0472">Membrane</keyword>
<protein>
    <recommendedName>
        <fullName evidence="1">Protein transport protein SEC23</fullName>
    </recommendedName>
</protein>
<dbReference type="GO" id="GO:0008270">
    <property type="term" value="F:zinc ion binding"/>
    <property type="evidence" value="ECO:0007669"/>
    <property type="project" value="InterPro"/>
</dbReference>
<keyword evidence="1" id="KW-0256">Endoplasmic reticulum</keyword>
<reference evidence="5" key="1">
    <citation type="journal article" date="2016" name="Nat. Commun.">
        <title>The Gonium pectorale genome demonstrates co-option of cell cycle regulation during the evolution of multicellularity.</title>
        <authorList>
            <person name="Hanschen E.R."/>
            <person name="Marriage T.N."/>
            <person name="Ferris P.J."/>
            <person name="Hamaji T."/>
            <person name="Toyoda A."/>
            <person name="Fujiyama A."/>
            <person name="Neme R."/>
            <person name="Noguchi H."/>
            <person name="Minakuchi Y."/>
            <person name="Suzuki M."/>
            <person name="Kawai-Toyooka H."/>
            <person name="Smith D.R."/>
            <person name="Sparks H."/>
            <person name="Anderson J."/>
            <person name="Bakaric R."/>
            <person name="Luria V."/>
            <person name="Karger A."/>
            <person name="Kirschner M.W."/>
            <person name="Durand P.M."/>
            <person name="Michod R.E."/>
            <person name="Nozaki H."/>
            <person name="Olson B.J."/>
        </authorList>
    </citation>
    <scope>NUCLEOTIDE SEQUENCE [LARGE SCALE GENOMIC DNA]</scope>
    <source>
        <strain evidence="5">NIES-2863</strain>
    </source>
</reference>
<accession>A0A150GCQ3</accession>
<dbReference type="GO" id="GO:0090110">
    <property type="term" value="P:COPII-coated vesicle cargo loading"/>
    <property type="evidence" value="ECO:0007669"/>
    <property type="project" value="TreeGrafter"/>
</dbReference>
<gene>
    <name evidence="4" type="ORF">GPECTOR_34g712</name>
</gene>
<dbReference type="InterPro" id="IPR006896">
    <property type="entry name" value="Sec23/24_trunk_dom"/>
</dbReference>
<dbReference type="PANTHER" id="PTHR11141">
    <property type="entry name" value="PROTEIN TRANSPORT PROTEIN SEC23"/>
    <property type="match status" value="1"/>
</dbReference>
<dbReference type="GO" id="GO:0030127">
    <property type="term" value="C:COPII vesicle coat"/>
    <property type="evidence" value="ECO:0007669"/>
    <property type="project" value="InterPro"/>
</dbReference>
<name>A0A150GCQ3_GONPE</name>
<keyword evidence="1" id="KW-0813">Transport</keyword>
<dbReference type="GO" id="GO:0070971">
    <property type="term" value="C:endoplasmic reticulum exit site"/>
    <property type="evidence" value="ECO:0007669"/>
    <property type="project" value="TreeGrafter"/>
</dbReference>
<evidence type="ECO:0000256" key="2">
    <source>
        <dbReference type="SAM" id="MobiDB-lite"/>
    </source>
</evidence>
<dbReference type="GO" id="GO:0005096">
    <property type="term" value="F:GTPase activator activity"/>
    <property type="evidence" value="ECO:0007669"/>
    <property type="project" value="TreeGrafter"/>
</dbReference>
<dbReference type="EMBL" id="LSYV01000035">
    <property type="protein sequence ID" value="KXZ47553.1"/>
    <property type="molecule type" value="Genomic_DNA"/>
</dbReference>
<comment type="subcellular location">
    <subcellularLocation>
        <location evidence="1">Cytoplasmic vesicle</location>
        <location evidence="1">COPII-coated vesicle membrane</location>
        <topology evidence="1">Peripheral membrane protein</topology>
        <orientation evidence="1">Cytoplasmic side</orientation>
    </subcellularLocation>
    <subcellularLocation>
        <location evidence="1">Endoplasmic reticulum membrane</location>
        <topology evidence="1">Peripheral membrane protein</topology>
        <orientation evidence="1">Cytoplasmic side</orientation>
    </subcellularLocation>
</comment>
<keyword evidence="1" id="KW-0968">Cytoplasmic vesicle</keyword>
<dbReference type="SUPFAM" id="SSF82919">
    <property type="entry name" value="Zn-finger domain of Sec23/24"/>
    <property type="match status" value="1"/>
</dbReference>
<dbReference type="PANTHER" id="PTHR11141:SF6">
    <property type="entry name" value="PROTEIN TRANSPORT PROTEIN SEC23 A"/>
    <property type="match status" value="1"/>
</dbReference>
<evidence type="ECO:0000313" key="5">
    <source>
        <dbReference type="Proteomes" id="UP000075714"/>
    </source>
</evidence>
<dbReference type="OrthoDB" id="537162at2759"/>
<dbReference type="Gene3D" id="3.40.50.410">
    <property type="entry name" value="von Willebrand factor, type A domain"/>
    <property type="match status" value="1"/>
</dbReference>
<dbReference type="InterPro" id="IPR036465">
    <property type="entry name" value="vWFA_dom_sf"/>
</dbReference>
<keyword evidence="1" id="KW-0963">Cytoplasm</keyword>
<keyword evidence="1" id="KW-0862">Zinc</keyword>
<keyword evidence="5" id="KW-1185">Reference proteome</keyword>
<dbReference type="GO" id="GO:0006886">
    <property type="term" value="P:intracellular protein transport"/>
    <property type="evidence" value="ECO:0007669"/>
    <property type="project" value="InterPro"/>
</dbReference>
<keyword evidence="1" id="KW-0479">Metal-binding</keyword>
<feature type="region of interest" description="Disordered" evidence="2">
    <location>
        <begin position="342"/>
        <end position="372"/>
    </location>
</feature>
<dbReference type="Proteomes" id="UP000075714">
    <property type="component" value="Unassembled WGS sequence"/>
</dbReference>
<keyword evidence="1" id="KW-0653">Protein transport</keyword>
<dbReference type="AlphaFoldDB" id="A0A150GCQ3"/>
<comment type="caution">
    <text evidence="4">The sequence shown here is derived from an EMBL/GenBank/DDBJ whole genome shotgun (WGS) entry which is preliminary data.</text>
</comment>
<organism evidence="4 5">
    <name type="scientific">Gonium pectorale</name>
    <name type="common">Green alga</name>
    <dbReference type="NCBI Taxonomy" id="33097"/>
    <lineage>
        <taxon>Eukaryota</taxon>
        <taxon>Viridiplantae</taxon>
        <taxon>Chlorophyta</taxon>
        <taxon>core chlorophytes</taxon>
        <taxon>Chlorophyceae</taxon>
        <taxon>CS clade</taxon>
        <taxon>Chlamydomonadales</taxon>
        <taxon>Volvocaceae</taxon>
        <taxon>Gonium</taxon>
    </lineage>
</organism>
<comment type="similarity">
    <text evidence="1">Belongs to the SEC23/SEC24 family. SEC23 subfamily.</text>
</comment>
<comment type="function">
    <text evidence="1">Component of the coat protein complex II (COPII) which promotes the formation of transport vesicles from the endoplasmic reticulum (ER). The coat has two main functions, the physical deformation of the endoplasmic reticulum membrane into vesicles and the selection of cargo molecules.</text>
</comment>
<proteinExistence type="inferred from homology"/>
<keyword evidence="1" id="KW-0931">ER-Golgi transport</keyword>
<dbReference type="InterPro" id="IPR037364">
    <property type="entry name" value="Sec23"/>
</dbReference>
<evidence type="ECO:0000259" key="3">
    <source>
        <dbReference type="Pfam" id="PF04811"/>
    </source>
</evidence>